<evidence type="ECO:0000259" key="13">
    <source>
        <dbReference type="Pfam" id="PF07715"/>
    </source>
</evidence>
<dbReference type="PANTHER" id="PTHR30069">
    <property type="entry name" value="TONB-DEPENDENT OUTER MEMBRANE RECEPTOR"/>
    <property type="match status" value="1"/>
</dbReference>
<keyword evidence="4 10" id="KW-0812">Transmembrane</keyword>
<evidence type="ECO:0000256" key="2">
    <source>
        <dbReference type="ARBA" id="ARBA00022448"/>
    </source>
</evidence>
<dbReference type="SUPFAM" id="SSF56935">
    <property type="entry name" value="Porins"/>
    <property type="match status" value="1"/>
</dbReference>
<dbReference type="OrthoDB" id="183532at2"/>
<dbReference type="InterPro" id="IPR039426">
    <property type="entry name" value="TonB-dep_rcpt-like"/>
</dbReference>
<comment type="subcellular location">
    <subcellularLocation>
        <location evidence="1 10">Cell outer membrane</location>
        <topology evidence="1 10">Multi-pass membrane protein</topology>
    </subcellularLocation>
</comment>
<keyword evidence="3 10" id="KW-1134">Transmembrane beta strand</keyword>
<organism evidence="14 15">
    <name type="scientific">Prosthecobacter fusiformis</name>
    <dbReference type="NCBI Taxonomy" id="48464"/>
    <lineage>
        <taxon>Bacteria</taxon>
        <taxon>Pseudomonadati</taxon>
        <taxon>Verrucomicrobiota</taxon>
        <taxon>Verrucomicrobiia</taxon>
        <taxon>Verrucomicrobiales</taxon>
        <taxon>Verrucomicrobiaceae</taxon>
        <taxon>Prosthecobacter</taxon>
    </lineage>
</organism>
<evidence type="ECO:0000256" key="9">
    <source>
        <dbReference type="ARBA" id="ARBA00023237"/>
    </source>
</evidence>
<dbReference type="InterPro" id="IPR037066">
    <property type="entry name" value="Plug_dom_sf"/>
</dbReference>
<dbReference type="InterPro" id="IPR036942">
    <property type="entry name" value="Beta-barrel_TonB_sf"/>
</dbReference>
<keyword evidence="7 10" id="KW-0472">Membrane</keyword>
<dbReference type="PROSITE" id="PS52016">
    <property type="entry name" value="TONB_DEPENDENT_REC_3"/>
    <property type="match status" value="1"/>
</dbReference>
<keyword evidence="6 11" id="KW-0798">TonB box</keyword>
<dbReference type="Pfam" id="PF07715">
    <property type="entry name" value="Plug"/>
    <property type="match status" value="1"/>
</dbReference>
<reference evidence="14 15" key="1">
    <citation type="submission" date="2019-03" db="EMBL/GenBank/DDBJ databases">
        <title>Genomic Encyclopedia of Archaeal and Bacterial Type Strains, Phase II (KMG-II): from individual species to whole genera.</title>
        <authorList>
            <person name="Goeker M."/>
        </authorList>
    </citation>
    <scope>NUCLEOTIDE SEQUENCE [LARGE SCALE GENOMIC DNA]</scope>
    <source>
        <strain evidence="14 15">ATCC 25309</strain>
    </source>
</reference>
<evidence type="ECO:0000256" key="8">
    <source>
        <dbReference type="ARBA" id="ARBA00023170"/>
    </source>
</evidence>
<evidence type="ECO:0000256" key="10">
    <source>
        <dbReference type="PROSITE-ProRule" id="PRU01360"/>
    </source>
</evidence>
<dbReference type="GO" id="GO:0015344">
    <property type="term" value="F:siderophore uptake transmembrane transporter activity"/>
    <property type="evidence" value="ECO:0007669"/>
    <property type="project" value="TreeGrafter"/>
</dbReference>
<dbReference type="Proteomes" id="UP000295662">
    <property type="component" value="Unassembled WGS sequence"/>
</dbReference>
<dbReference type="InterPro" id="IPR012910">
    <property type="entry name" value="Plug_dom"/>
</dbReference>
<keyword evidence="9 10" id="KW-0998">Cell outer membrane</keyword>
<evidence type="ECO:0000256" key="3">
    <source>
        <dbReference type="ARBA" id="ARBA00022452"/>
    </source>
</evidence>
<comment type="caution">
    <text evidence="14">The sequence shown here is derived from an EMBL/GenBank/DDBJ whole genome shotgun (WGS) entry which is preliminary data.</text>
</comment>
<evidence type="ECO:0000256" key="6">
    <source>
        <dbReference type="ARBA" id="ARBA00023077"/>
    </source>
</evidence>
<gene>
    <name evidence="14" type="ORF">EI77_04397</name>
</gene>
<dbReference type="Gene3D" id="2.170.130.10">
    <property type="entry name" value="TonB-dependent receptor, plug domain"/>
    <property type="match status" value="1"/>
</dbReference>
<evidence type="ECO:0000256" key="4">
    <source>
        <dbReference type="ARBA" id="ARBA00022692"/>
    </source>
</evidence>
<dbReference type="RefSeq" id="WP_133797370.1">
    <property type="nucleotide sequence ID" value="NZ_SOCA01000014.1"/>
</dbReference>
<evidence type="ECO:0000256" key="7">
    <source>
        <dbReference type="ARBA" id="ARBA00023136"/>
    </source>
</evidence>
<keyword evidence="15" id="KW-1185">Reference proteome</keyword>
<dbReference type="AlphaFoldDB" id="A0A4R7RJ03"/>
<dbReference type="Pfam" id="PF00593">
    <property type="entry name" value="TonB_dep_Rec_b-barrel"/>
    <property type="match status" value="1"/>
</dbReference>
<proteinExistence type="inferred from homology"/>
<accession>A0A4R7RJ03</accession>
<protein>
    <submittedName>
        <fullName evidence="14">Iron complex outermembrane receptor protein</fullName>
    </submittedName>
</protein>
<dbReference type="CDD" id="cd01347">
    <property type="entry name" value="ligand_gated_channel"/>
    <property type="match status" value="1"/>
</dbReference>
<evidence type="ECO:0000313" key="15">
    <source>
        <dbReference type="Proteomes" id="UP000295662"/>
    </source>
</evidence>
<keyword evidence="2 10" id="KW-0813">Transport</keyword>
<feature type="domain" description="TonB-dependent receptor plug" evidence="13">
    <location>
        <begin position="47"/>
        <end position="156"/>
    </location>
</feature>
<evidence type="ECO:0000256" key="11">
    <source>
        <dbReference type="RuleBase" id="RU003357"/>
    </source>
</evidence>
<dbReference type="Gene3D" id="2.40.170.20">
    <property type="entry name" value="TonB-dependent receptor, beta-barrel domain"/>
    <property type="match status" value="1"/>
</dbReference>
<dbReference type="PANTHER" id="PTHR30069:SF29">
    <property type="entry name" value="HEMOGLOBIN AND HEMOGLOBIN-HAPTOGLOBIN-BINDING PROTEIN 1-RELATED"/>
    <property type="match status" value="1"/>
</dbReference>
<evidence type="ECO:0000259" key="12">
    <source>
        <dbReference type="Pfam" id="PF00593"/>
    </source>
</evidence>
<dbReference type="GO" id="GO:0044718">
    <property type="term" value="P:siderophore transmembrane transport"/>
    <property type="evidence" value="ECO:0007669"/>
    <property type="project" value="TreeGrafter"/>
</dbReference>
<evidence type="ECO:0000256" key="1">
    <source>
        <dbReference type="ARBA" id="ARBA00004571"/>
    </source>
</evidence>
<dbReference type="InterPro" id="IPR000531">
    <property type="entry name" value="Beta-barrel_TonB"/>
</dbReference>
<dbReference type="GO" id="GO:0009279">
    <property type="term" value="C:cell outer membrane"/>
    <property type="evidence" value="ECO:0007669"/>
    <property type="project" value="UniProtKB-SubCell"/>
</dbReference>
<sequence length="643" mass="71849">MLTCLSTLSLASPRVVAEGIAHSLADLSMEQLLNESVNSVTKRKTRLFDSPAAVSVLTNDDIQRSGATTIADALRLVPGMNVGAVNSGQYAISARGFNTVFANKMLVLVDGRAAYSSLFAGVFWDLQQQMLEDLEKIEVIRGPGAAVWGANAMNGVINVVSRSARETQGSLIYLGGGNVHQTLAGGRYGGMISEDVYYRIFASTQSNDDYRLANGRSAEDAWMSWHGGFRVDQYADGDTQLTWQADATFLEMDQGGSNAYNINSLARWVKELSGSSRLEVQAFYDRVYRDEMRRALYNSDTFDIAIQHSFSLGQHHDITWGAGYRFVTNSVEETTPDVRVWEDSFDRNLYSLFIQDEWRMMRDRVRVTTGARLEHNDYTGYEFQPSLRLLFKPTEKQTLWAAASRAVRTPSALESMDVFGIKYAEPFIGPGGIPYTPTVVGNLEPHAEVLWAYELGYRIQPHSRVSIDAAAFYNQYDELISVEAISRLVPGATSGRAELPFDNVLSAETYGGEVSMTFSASDKWRLTGSYSLLLANFHSVSNDWNSEVQERSIPTQQAVLRSSYDFSSRLSLDFQVRYVDQIESVPGYVTGDFRLLYRVTDSMDVTLSAQNLFSNYQMEQRDQPVTVTSSVPRGIYGKVTWRF</sequence>
<evidence type="ECO:0000313" key="14">
    <source>
        <dbReference type="EMBL" id="TDU63189.1"/>
    </source>
</evidence>
<comment type="similarity">
    <text evidence="10 11">Belongs to the TonB-dependent receptor family.</text>
</comment>
<name>A0A4R7RJ03_9BACT</name>
<evidence type="ECO:0000256" key="5">
    <source>
        <dbReference type="ARBA" id="ARBA00022729"/>
    </source>
</evidence>
<keyword evidence="8 14" id="KW-0675">Receptor</keyword>
<keyword evidence="5" id="KW-0732">Signal</keyword>
<feature type="domain" description="TonB-dependent receptor-like beta-barrel" evidence="12">
    <location>
        <begin position="213"/>
        <end position="612"/>
    </location>
</feature>
<dbReference type="EMBL" id="SOCA01000014">
    <property type="protein sequence ID" value="TDU63189.1"/>
    <property type="molecule type" value="Genomic_DNA"/>
</dbReference>